<reference evidence="1" key="1">
    <citation type="submission" date="2023-09" db="EMBL/GenBank/DDBJ databases">
        <title>Arcobacter tbilisiensis sp. nov. isolated from chicken meat in Tbilisi, Georgia.</title>
        <authorList>
            <person name="Matthias R."/>
            <person name="Zautner A.E."/>
        </authorList>
    </citation>
    <scope>NUCLEOTIDE SEQUENCE</scope>
    <source>
        <strain evidence="1">LEO 107</strain>
    </source>
</reference>
<evidence type="ECO:0000313" key="1">
    <source>
        <dbReference type="EMBL" id="WNL16256.1"/>
    </source>
</evidence>
<proteinExistence type="predicted"/>
<dbReference type="EMBL" id="CP134846">
    <property type="protein sequence ID" value="WNL16256.1"/>
    <property type="molecule type" value="Genomic_DNA"/>
</dbReference>
<gene>
    <name evidence="1" type="ORF">RJG54_08535</name>
</gene>
<name>A0AA96CU44_9BACT</name>
<accession>A0AA96CU44</accession>
<dbReference type="Pfam" id="PF13252">
    <property type="entry name" value="Phage_capsid_3"/>
    <property type="match status" value="1"/>
</dbReference>
<protein>
    <submittedName>
        <fullName evidence="1">DUF4043 family protein</fullName>
    </submittedName>
</protein>
<sequence length="383" mass="42270">MATWAETDPRVRQQYGREITKISTEMNWWNKFINNSETAIIMTDLRAEKPEGGTVRIYFRDDIEGDGVFGNQNFDENRGKQNSLYQDVDYELFGQSVVSKNKKIESKMAAENFRQKTKTDLPKWIATRTDRIITAKLTAGATNIVACSAASGVYAANATTSIKAGDVLSVQAIREMKKRAKNGVDGAGNPHPMIEPAFKKAVTREGDIADYIDYYVLIVGQYGANQLKNDPEWLEAQKLAATRGNTNPLFSGALGEIDGVIVFERNNWNAKRAGILTSDILKFEVTSNGNTVTYATGFNNYAGVTGHKTEIALFLGATAGLLPIDEGFDYYEDDKDAGRKLEVAVDRGLGFAKAHFKGKTTEEQASEYHDKDFGSAVIVYSAE</sequence>
<organism evidence="1">
    <name type="scientific">Arcobacter sp. AZ-2023</name>
    <dbReference type="NCBI Taxonomy" id="3074453"/>
    <lineage>
        <taxon>Bacteria</taxon>
        <taxon>Pseudomonadati</taxon>
        <taxon>Campylobacterota</taxon>
        <taxon>Epsilonproteobacteria</taxon>
        <taxon>Campylobacterales</taxon>
        <taxon>Arcobacteraceae</taxon>
        <taxon>Arcobacter</taxon>
    </lineage>
</organism>
<dbReference type="AlphaFoldDB" id="A0AA96CU44"/>
<dbReference type="InterPro" id="IPR025267">
    <property type="entry name" value="ORF017-like"/>
</dbReference>